<dbReference type="Gene3D" id="2.130.10.120">
    <property type="entry name" value="Prolyl oligopeptidase, N-terminal domain"/>
    <property type="match status" value="1"/>
</dbReference>
<comment type="catalytic activity">
    <reaction evidence="1">
        <text>Hydrolysis of Pro-|-Xaa &gt;&gt; Ala-|-Xaa in oligopeptides.</text>
        <dbReference type="EC" id="3.4.21.26"/>
    </reaction>
</comment>
<evidence type="ECO:0000256" key="1">
    <source>
        <dbReference type="ARBA" id="ARBA00001070"/>
    </source>
</evidence>
<evidence type="ECO:0000256" key="4">
    <source>
        <dbReference type="ARBA" id="ARBA00022670"/>
    </source>
</evidence>
<dbReference type="EMBL" id="BJVY01000048">
    <property type="protein sequence ID" value="GEL74439.1"/>
    <property type="molecule type" value="Genomic_DNA"/>
</dbReference>
<evidence type="ECO:0000259" key="7">
    <source>
        <dbReference type="Pfam" id="PF00326"/>
    </source>
</evidence>
<protein>
    <recommendedName>
        <fullName evidence="3">prolyl oligopeptidase</fullName>
        <ecNumber evidence="3">3.4.21.26</ecNumber>
    </recommendedName>
</protein>
<evidence type="ECO:0000313" key="12">
    <source>
        <dbReference type="Proteomes" id="UP000321224"/>
    </source>
</evidence>
<name>A0A511HPM6_9BACT</name>
<dbReference type="PROSITE" id="PS00708">
    <property type="entry name" value="PRO_ENDOPEP_SER"/>
    <property type="match status" value="1"/>
</dbReference>
<comment type="caution">
    <text evidence="9">The sequence shown here is derived from an EMBL/GenBank/DDBJ whole genome shotgun (WGS) entry which is preliminary data.</text>
</comment>
<dbReference type="GO" id="GO:0004252">
    <property type="term" value="F:serine-type endopeptidase activity"/>
    <property type="evidence" value="ECO:0007669"/>
    <property type="project" value="UniProtKB-EC"/>
</dbReference>
<keyword evidence="6" id="KW-0720">Serine protease</keyword>
<dbReference type="GO" id="GO:0006508">
    <property type="term" value="P:proteolysis"/>
    <property type="evidence" value="ECO:0007669"/>
    <property type="project" value="UniProtKB-KW"/>
</dbReference>
<evidence type="ECO:0000256" key="6">
    <source>
        <dbReference type="ARBA" id="ARBA00022825"/>
    </source>
</evidence>
<dbReference type="Proteomes" id="UP000321224">
    <property type="component" value="Unassembled WGS sequence"/>
</dbReference>
<evidence type="ECO:0000256" key="3">
    <source>
        <dbReference type="ARBA" id="ARBA00011897"/>
    </source>
</evidence>
<keyword evidence="5" id="KW-0378">Hydrolase</keyword>
<organism evidence="9 12">
    <name type="scientific">Myxococcus virescens</name>
    <dbReference type="NCBI Taxonomy" id="83456"/>
    <lineage>
        <taxon>Bacteria</taxon>
        <taxon>Pseudomonadati</taxon>
        <taxon>Myxococcota</taxon>
        <taxon>Myxococcia</taxon>
        <taxon>Myxococcales</taxon>
        <taxon>Cystobacterineae</taxon>
        <taxon>Myxococcaceae</taxon>
        <taxon>Myxococcus</taxon>
    </lineage>
</organism>
<accession>A0A511HPM6</accession>
<dbReference type="PRINTS" id="PR00862">
    <property type="entry name" value="PROLIGOPTASE"/>
</dbReference>
<dbReference type="InterPro" id="IPR001375">
    <property type="entry name" value="Peptidase_S9_cat"/>
</dbReference>
<sequence>MRKLLVPALMSLAACASQKEAARDELPAAASAAPVPEESPRMSYPATRAEQVVDTLHGVQVADPYRWLEDEKAPEVQTWMTAQNAHAREALAKFPGREALAARFKELFYTDSVSTPSRRNGRFFYVRTHKDKEKAILYWRQGESGQEKVLLDPNGWSKDGTVSLGTWAVSWDGKKVAFAQKPNAADEAVLHVIDVDSGEWSKVDVIEGGKYATPKWTPDSKGFYYEWLPTDPSIKVDERPGYTTIRYHTLGTEPSKDTVVHERTGDPTTFLQSDLSRDGKYLFVYILRGWSENDVYWKRPGEKDFRLLVKGAGAKYEVHAWKDRFYVLTDEGAPRQRVFEVDPAKPARASWKEIVPEDPSASLLSVSIVGGHLSLEYLKDATSEVRVATLKGKPVRTVQLPGVGAASNLVGLEDLDDAYYVFTSFTTPRQIYKTSVSTGKSELWAKVDVPMNPEQYQVEQVFYASKDGTKVPMFVVHRKDLKRDGNAPTLLYGYGGFNVNMEANFRSSILPWLDAGGVYAVANLRGGGEYGKAWHDAGRLDKKQNVFDDFHAAAEYLVQQKYTQPKRLAIYGGSNGGLLVGAAMTQRPELYGAVVCAVPLLDMVRYHLFGSGRTWIPEYGTAEKPEDFKTLHAYSPYHHVRPGVRYPALLMMAADHDDRVDPMHARKFVAAVQNSPGNPATALLRIEANAGHGGADQVAKAIESSVDLYSFLFHALEVQGAQGGVAAQGR</sequence>
<dbReference type="SUPFAM" id="SSF50993">
    <property type="entry name" value="Peptidase/esterase 'gauge' domain"/>
    <property type="match status" value="1"/>
</dbReference>
<dbReference type="InterPro" id="IPR023302">
    <property type="entry name" value="Pept_S9A_N"/>
</dbReference>
<dbReference type="PANTHER" id="PTHR42881:SF2">
    <property type="entry name" value="PROLYL ENDOPEPTIDASE"/>
    <property type="match status" value="1"/>
</dbReference>
<evidence type="ECO:0000256" key="2">
    <source>
        <dbReference type="ARBA" id="ARBA00005228"/>
    </source>
</evidence>
<dbReference type="Gene3D" id="3.40.50.1820">
    <property type="entry name" value="alpha/beta hydrolase"/>
    <property type="match status" value="1"/>
</dbReference>
<dbReference type="PANTHER" id="PTHR42881">
    <property type="entry name" value="PROLYL ENDOPEPTIDASE"/>
    <property type="match status" value="1"/>
</dbReference>
<dbReference type="GO" id="GO:0070012">
    <property type="term" value="F:oligopeptidase activity"/>
    <property type="evidence" value="ECO:0007669"/>
    <property type="project" value="TreeGrafter"/>
</dbReference>
<dbReference type="InterPro" id="IPR002470">
    <property type="entry name" value="Peptidase_S9A"/>
</dbReference>
<evidence type="ECO:0000259" key="8">
    <source>
        <dbReference type="Pfam" id="PF02897"/>
    </source>
</evidence>
<proteinExistence type="inferred from homology"/>
<reference evidence="10 11" key="1">
    <citation type="submission" date="2016-10" db="EMBL/GenBank/DDBJ databases">
        <authorList>
            <person name="Varghese N."/>
            <person name="Submissions S."/>
        </authorList>
    </citation>
    <scope>NUCLEOTIDE SEQUENCE [LARGE SCALE GENOMIC DNA]</scope>
    <source>
        <strain evidence="10 11">DSM 2260</strain>
    </source>
</reference>
<keyword evidence="11" id="KW-1185">Reference proteome</keyword>
<evidence type="ECO:0000256" key="5">
    <source>
        <dbReference type="ARBA" id="ARBA00022801"/>
    </source>
</evidence>
<evidence type="ECO:0000313" key="9">
    <source>
        <dbReference type="EMBL" id="GEL74439.1"/>
    </source>
</evidence>
<reference evidence="9 12" key="2">
    <citation type="submission" date="2019-07" db="EMBL/GenBank/DDBJ databases">
        <title>Whole genome shotgun sequence of Myxococcus virescens NBRC 100334.</title>
        <authorList>
            <person name="Hosoyama A."/>
            <person name="Uohara A."/>
            <person name="Ohji S."/>
            <person name="Ichikawa N."/>
        </authorList>
    </citation>
    <scope>NUCLEOTIDE SEQUENCE [LARGE SCALE GENOMIC DNA]</scope>
    <source>
        <strain evidence="9 12">NBRC 100334</strain>
    </source>
</reference>
<keyword evidence="4" id="KW-0645">Protease</keyword>
<dbReference type="SUPFAM" id="SSF53474">
    <property type="entry name" value="alpha/beta-Hydrolases"/>
    <property type="match status" value="1"/>
</dbReference>
<dbReference type="EMBL" id="FNAJ01000009">
    <property type="protein sequence ID" value="SDE63422.1"/>
    <property type="molecule type" value="Genomic_DNA"/>
</dbReference>
<dbReference type="EC" id="3.4.21.26" evidence="3"/>
<feature type="domain" description="Peptidase S9A N-terminal" evidence="8">
    <location>
        <begin position="45"/>
        <end position="446"/>
    </location>
</feature>
<evidence type="ECO:0000313" key="11">
    <source>
        <dbReference type="Proteomes" id="UP000198717"/>
    </source>
</evidence>
<dbReference type="AlphaFoldDB" id="A0A511HPM6"/>
<dbReference type="GO" id="GO:0005829">
    <property type="term" value="C:cytosol"/>
    <property type="evidence" value="ECO:0007669"/>
    <property type="project" value="TreeGrafter"/>
</dbReference>
<evidence type="ECO:0000313" key="10">
    <source>
        <dbReference type="EMBL" id="SDE63422.1"/>
    </source>
</evidence>
<dbReference type="Pfam" id="PF02897">
    <property type="entry name" value="Peptidase_S9_N"/>
    <property type="match status" value="1"/>
</dbReference>
<dbReference type="InterPro" id="IPR002471">
    <property type="entry name" value="Pept_S9_AS"/>
</dbReference>
<dbReference type="Pfam" id="PF00326">
    <property type="entry name" value="Peptidase_S9"/>
    <property type="match status" value="1"/>
</dbReference>
<feature type="domain" description="Peptidase S9 prolyl oligopeptidase catalytic" evidence="7">
    <location>
        <begin position="505"/>
        <end position="717"/>
    </location>
</feature>
<dbReference type="PROSITE" id="PS51257">
    <property type="entry name" value="PROKAR_LIPOPROTEIN"/>
    <property type="match status" value="1"/>
</dbReference>
<gene>
    <name evidence="9" type="ORF">MVI01_62230</name>
    <name evidence="10" type="ORF">SAMN04488504_109193</name>
</gene>
<dbReference type="InterPro" id="IPR029058">
    <property type="entry name" value="AB_hydrolase_fold"/>
</dbReference>
<dbReference type="FunFam" id="3.40.50.1820:FF:000005">
    <property type="entry name" value="Prolyl endopeptidase"/>
    <property type="match status" value="1"/>
</dbReference>
<dbReference type="Proteomes" id="UP000198717">
    <property type="component" value="Unassembled WGS sequence"/>
</dbReference>
<dbReference type="InterPro" id="IPR051167">
    <property type="entry name" value="Prolyl_oligopep/macrocyclase"/>
</dbReference>
<comment type="similarity">
    <text evidence="2">Belongs to the peptidase S9A family.</text>
</comment>